<dbReference type="InterPro" id="IPR001589">
    <property type="entry name" value="Actinin_actin-bd_CS"/>
</dbReference>
<dbReference type="SMART" id="SM00033">
    <property type="entry name" value="CH"/>
    <property type="match status" value="2"/>
</dbReference>
<reference evidence="6" key="1">
    <citation type="submission" date="2025-08" db="UniProtKB">
        <authorList>
            <consortium name="RefSeq"/>
        </authorList>
    </citation>
    <scope>IDENTIFICATION</scope>
</reference>
<dbReference type="PROSITE" id="PS00020">
    <property type="entry name" value="ACTININ_2"/>
    <property type="match status" value="1"/>
</dbReference>
<dbReference type="Proteomes" id="UP000694888">
    <property type="component" value="Unplaced"/>
</dbReference>
<accession>A0ABM1AEQ6</accession>
<evidence type="ECO:0000256" key="2">
    <source>
        <dbReference type="ARBA" id="ARBA00023203"/>
    </source>
</evidence>
<dbReference type="InterPro" id="IPR001715">
    <property type="entry name" value="CH_dom"/>
</dbReference>
<gene>
    <name evidence="6" type="primary">LOC106013928</name>
</gene>
<sequence length="848" mass="92150">MGEDWVGCRSGGGGCIGSRESRGGPVEAPGMTDDVFVTGVDTAVLSAHDDTKGSLCPAVSPCGSGPGPLLDTQPGRAGETFTGQSPSHVILTTQFDLFDLSTPSDNFDLTSPSDSFDQRDGCRFPAVVPLGGVVPLVEPEGFDIAEDDSDDDSDEDNNDENEMMNTDWSQVTADENLATPAVVESAEDDMAAFDGEGLLQGLRVESESQASDETTGVSVCTRSDREARLAVVMPGSPNVDAAFVSAENTCPHASVVDRSEISNNKPDDHHRLSPSPVESADLQKPAQPMDCSTPEHLVLLTSPSDQCDVTSEYVAPVTSTNVETVPDPSPQSPHHFPTSGARRPDTWSADLPATPWHTEIQAKDAPASVSSDSRNLEDTLIRVDFLSTAEDSMFEAVPDPAAQSQVVGGHDLDTLESSWRGGNSASSTEDTLLAGVMAPPSTQAISESDISPSMKYTNVSVSVRESSSAVCGPRDSSIVCRPRDVEDTPLERQFLAGLHPDNASSAVRQLDSLSFPTHLSGDDVIMSPGVEDPFDDSFRLDTTGEDTDVFLDDTEDSWWDLEDNGDEREDIQRKTFTKWINSQFSKAQRATITDLFLDLRDGQRLLSLLEVLSGLSLKPEKGKLRVHHINNLNRAMEILENNYSIKLVNISSGDIVDGNQKLTLGLVWSIILNFQVKDVMRNVMEDLGQTNLERTLLSWCQLSTQGYERVDITNFTTSWRDGLAFNALLHHYRPDLFKYKDLQNRDNLYRLNHAFQIASDKLGIDRLLDAEDMTVEVPDKKSVMTYLMCMFQVLPHANLASRANSSGISDVVVSPPVSRKISAEVDIGHVTPRDKGNNLSESAMSMSS</sequence>
<dbReference type="Gene3D" id="1.10.418.10">
    <property type="entry name" value="Calponin-like domain"/>
    <property type="match status" value="2"/>
</dbReference>
<keyword evidence="5" id="KW-1185">Reference proteome</keyword>
<feature type="region of interest" description="Disordered" evidence="3">
    <location>
        <begin position="142"/>
        <end position="166"/>
    </location>
</feature>
<dbReference type="PROSITE" id="PS50021">
    <property type="entry name" value="CH"/>
    <property type="match status" value="2"/>
</dbReference>
<feature type="region of interest" description="Disordered" evidence="3">
    <location>
        <begin position="257"/>
        <end position="291"/>
    </location>
</feature>
<dbReference type="RefSeq" id="XP_012946264.1">
    <property type="nucleotide sequence ID" value="XM_013090810.1"/>
</dbReference>
<feature type="compositionally biased region" description="Acidic residues" evidence="3">
    <location>
        <begin position="142"/>
        <end position="162"/>
    </location>
</feature>
<dbReference type="InterPro" id="IPR036872">
    <property type="entry name" value="CH_dom_sf"/>
</dbReference>
<dbReference type="PROSITE" id="PS00019">
    <property type="entry name" value="ACTININ_1"/>
    <property type="match status" value="1"/>
</dbReference>
<name>A0ABM1AEQ6_APLCA</name>
<feature type="domain" description="Calponin-homology (CH)" evidence="4">
    <location>
        <begin position="570"/>
        <end position="675"/>
    </location>
</feature>
<organism evidence="5 6">
    <name type="scientific">Aplysia californica</name>
    <name type="common">California sea hare</name>
    <dbReference type="NCBI Taxonomy" id="6500"/>
    <lineage>
        <taxon>Eukaryota</taxon>
        <taxon>Metazoa</taxon>
        <taxon>Spiralia</taxon>
        <taxon>Lophotrochozoa</taxon>
        <taxon>Mollusca</taxon>
        <taxon>Gastropoda</taxon>
        <taxon>Heterobranchia</taxon>
        <taxon>Euthyneura</taxon>
        <taxon>Tectipleura</taxon>
        <taxon>Aplysiida</taxon>
        <taxon>Aplysioidea</taxon>
        <taxon>Aplysiidae</taxon>
        <taxon>Aplysia</taxon>
    </lineage>
</organism>
<keyword evidence="2" id="KW-0009">Actin-binding</keyword>
<dbReference type="Pfam" id="PF00307">
    <property type="entry name" value="CH"/>
    <property type="match status" value="2"/>
</dbReference>
<dbReference type="PANTHER" id="PTHR11915">
    <property type="entry name" value="SPECTRIN/FILAMIN RELATED CYTOSKELETAL PROTEIN"/>
    <property type="match status" value="1"/>
</dbReference>
<evidence type="ECO:0000256" key="1">
    <source>
        <dbReference type="ARBA" id="ARBA00022737"/>
    </source>
</evidence>
<evidence type="ECO:0000259" key="4">
    <source>
        <dbReference type="PROSITE" id="PS50021"/>
    </source>
</evidence>
<dbReference type="CDD" id="cd21186">
    <property type="entry name" value="CH_DMD-like_rpt1"/>
    <property type="match status" value="1"/>
</dbReference>
<evidence type="ECO:0000313" key="6">
    <source>
        <dbReference type="RefSeq" id="XP_012946264.1"/>
    </source>
</evidence>
<feature type="compositionally biased region" description="Basic and acidic residues" evidence="3">
    <location>
        <begin position="257"/>
        <end position="271"/>
    </location>
</feature>
<dbReference type="SUPFAM" id="SSF47576">
    <property type="entry name" value="Calponin-homology domain, CH-domain"/>
    <property type="match status" value="1"/>
</dbReference>
<evidence type="ECO:0000256" key="3">
    <source>
        <dbReference type="SAM" id="MobiDB-lite"/>
    </source>
</evidence>
<proteinExistence type="predicted"/>
<feature type="region of interest" description="Disordered" evidence="3">
    <location>
        <begin position="829"/>
        <end position="848"/>
    </location>
</feature>
<feature type="domain" description="Calponin-homology (CH)" evidence="4">
    <location>
        <begin position="690"/>
        <end position="795"/>
    </location>
</feature>
<keyword evidence="1" id="KW-0677">Repeat</keyword>
<feature type="region of interest" description="Disordered" evidence="3">
    <location>
        <begin position="320"/>
        <end position="352"/>
    </location>
</feature>
<protein>
    <submittedName>
        <fullName evidence="6">Uncharacterized protein LOC106013928</fullName>
    </submittedName>
</protein>
<dbReference type="GeneID" id="106013928"/>
<feature type="non-terminal residue" evidence="6">
    <location>
        <position position="848"/>
    </location>
</feature>
<feature type="region of interest" description="Disordered" evidence="3">
    <location>
        <begin position="1"/>
        <end position="30"/>
    </location>
</feature>
<evidence type="ECO:0000313" key="5">
    <source>
        <dbReference type="Proteomes" id="UP000694888"/>
    </source>
</evidence>
<feature type="compositionally biased region" description="Polar residues" evidence="3">
    <location>
        <begin position="837"/>
        <end position="848"/>
    </location>
</feature>